<name>B6U572_MAIZE</name>
<dbReference type="EMBL" id="EU972387">
    <property type="protein sequence ID" value="ACG44505.1"/>
    <property type="molecule type" value="mRNA"/>
</dbReference>
<proteinExistence type="evidence at transcript level"/>
<evidence type="ECO:0000313" key="1">
    <source>
        <dbReference type="EMBL" id="ACG44505.1"/>
    </source>
</evidence>
<protein>
    <submittedName>
        <fullName evidence="1">Uncharacterized protein</fullName>
    </submittedName>
</protein>
<reference evidence="1" key="1">
    <citation type="journal article" date="2009" name="Plant Mol. Biol.">
        <title>Insights into corn genes derived from large-scale cDNA sequencing.</title>
        <authorList>
            <person name="Alexandrov N.N."/>
            <person name="Brover V.V."/>
            <person name="Freidin S."/>
            <person name="Troukhan M.E."/>
            <person name="Tatarinova T.V."/>
            <person name="Zhang H."/>
            <person name="Swaller T.J."/>
            <person name="Lu Y.P."/>
            <person name="Bouck J."/>
            <person name="Flavell R.B."/>
            <person name="Feldmann K.A."/>
        </authorList>
    </citation>
    <scope>NUCLEOTIDE SEQUENCE</scope>
</reference>
<sequence length="51" mass="5824">MKPLTLLPAFICSTQRSQNVVLLYGSVQFALSNVSPVYHMKKQSKHENLLY</sequence>
<organism evidence="1">
    <name type="scientific">Zea mays</name>
    <name type="common">Maize</name>
    <dbReference type="NCBI Taxonomy" id="4577"/>
    <lineage>
        <taxon>Eukaryota</taxon>
        <taxon>Viridiplantae</taxon>
        <taxon>Streptophyta</taxon>
        <taxon>Embryophyta</taxon>
        <taxon>Tracheophyta</taxon>
        <taxon>Spermatophyta</taxon>
        <taxon>Magnoliopsida</taxon>
        <taxon>Liliopsida</taxon>
        <taxon>Poales</taxon>
        <taxon>Poaceae</taxon>
        <taxon>PACMAD clade</taxon>
        <taxon>Panicoideae</taxon>
        <taxon>Andropogonodae</taxon>
        <taxon>Andropogoneae</taxon>
        <taxon>Tripsacinae</taxon>
        <taxon>Zea</taxon>
    </lineage>
</organism>
<dbReference type="AlphaFoldDB" id="B6U572"/>
<accession>B6U572</accession>